<comment type="similarity">
    <text evidence="3">Belongs to the CENP-N/CHL4 family.</text>
</comment>
<dbReference type="EMBL" id="HACG01025986">
    <property type="protein sequence ID" value="CEK72851.1"/>
    <property type="molecule type" value="Transcribed_RNA"/>
</dbReference>
<evidence type="ECO:0000256" key="1">
    <source>
        <dbReference type="ARBA" id="ARBA00004123"/>
    </source>
</evidence>
<dbReference type="GO" id="GO:0034080">
    <property type="term" value="P:CENP-A containing chromatin assembly"/>
    <property type="evidence" value="ECO:0007669"/>
    <property type="project" value="InterPro"/>
</dbReference>
<dbReference type="AlphaFoldDB" id="A0A0B6ZYE3"/>
<organism evidence="7">
    <name type="scientific">Arion vulgaris</name>
    <dbReference type="NCBI Taxonomy" id="1028688"/>
    <lineage>
        <taxon>Eukaryota</taxon>
        <taxon>Metazoa</taxon>
        <taxon>Spiralia</taxon>
        <taxon>Lophotrochozoa</taxon>
        <taxon>Mollusca</taxon>
        <taxon>Gastropoda</taxon>
        <taxon>Heterobranchia</taxon>
        <taxon>Euthyneura</taxon>
        <taxon>Panpulmonata</taxon>
        <taxon>Eupulmonata</taxon>
        <taxon>Stylommatophora</taxon>
        <taxon>Helicina</taxon>
        <taxon>Arionoidea</taxon>
        <taxon>Arionidae</taxon>
        <taxon>Arion</taxon>
    </lineage>
</organism>
<evidence type="ECO:0008006" key="8">
    <source>
        <dbReference type="Google" id="ProtNLM"/>
    </source>
</evidence>
<dbReference type="GO" id="GO:0005654">
    <property type="term" value="C:nucleoplasm"/>
    <property type="evidence" value="ECO:0007669"/>
    <property type="project" value="TreeGrafter"/>
</dbReference>
<name>A0A0B6ZYE3_9EUPU</name>
<accession>A0A0B6ZYE3</accession>
<dbReference type="PANTHER" id="PTHR46790:SF1">
    <property type="entry name" value="CENTROMERE PROTEIN N"/>
    <property type="match status" value="1"/>
</dbReference>
<reference evidence="7" key="1">
    <citation type="submission" date="2014-12" db="EMBL/GenBank/DDBJ databases">
        <title>Insight into the proteome of Arion vulgaris.</title>
        <authorList>
            <person name="Aradska J."/>
            <person name="Bulat T."/>
            <person name="Smidak R."/>
            <person name="Sarate P."/>
            <person name="Gangsoo J."/>
            <person name="Sialana F."/>
            <person name="Bilban M."/>
            <person name="Lubec G."/>
        </authorList>
    </citation>
    <scope>NUCLEOTIDE SEQUENCE</scope>
    <source>
        <tissue evidence="7">Skin</tissue>
    </source>
</reference>
<dbReference type="GO" id="GO:0000775">
    <property type="term" value="C:chromosome, centromeric region"/>
    <property type="evidence" value="ECO:0007669"/>
    <property type="project" value="UniProtKB-SubCell"/>
</dbReference>
<dbReference type="PANTHER" id="PTHR46790">
    <property type="entry name" value="CENTROMERE PROTEIN N"/>
    <property type="match status" value="1"/>
</dbReference>
<evidence type="ECO:0000256" key="2">
    <source>
        <dbReference type="ARBA" id="ARBA00004584"/>
    </source>
</evidence>
<evidence type="ECO:0000256" key="4">
    <source>
        <dbReference type="ARBA" id="ARBA00022454"/>
    </source>
</evidence>
<gene>
    <name evidence="7" type="primary">ORF84233</name>
</gene>
<protein>
    <recommendedName>
        <fullName evidence="8">Centromere protein N</fullName>
    </recommendedName>
</protein>
<evidence type="ECO:0000256" key="6">
    <source>
        <dbReference type="ARBA" id="ARBA00023328"/>
    </source>
</evidence>
<dbReference type="GO" id="GO:0007059">
    <property type="term" value="P:chromosome segregation"/>
    <property type="evidence" value="ECO:0007669"/>
    <property type="project" value="InterPro"/>
</dbReference>
<keyword evidence="6" id="KW-0137">Centromere</keyword>
<sequence>MNLHYEIILSVLSRCKVSSIRETLRQWGRLSSAHLNDDELFRGTKRQIADNIIQLLKENALTNDIVGDLELVYMQLHSRLKTWVVYKLKGSDACLNLDPRMMRSKVLHSLQLKWSNGQVLGNIRLFAGAVWLRINLGQSLIRGQSKKLYNHSNSVFVITFHESPYIIMNKMNVRLLKVVKEAIIDALNAESLKDIQLSGHHVSSLADIVLNKDNKILISKYRDKEEMENPLIVRQDRKRKILDDSFLDTETMVDENREEKRTRKAIIEKNFGTESQHVLEKLEYKFSVKFYGKPASDVMCKSSVEIKGKSVLDGLCELAAKGLVKIPLPKHLSNVTSSARSSFTIESSNRQ</sequence>
<evidence type="ECO:0000313" key="7">
    <source>
        <dbReference type="EMBL" id="CEK72851.1"/>
    </source>
</evidence>
<evidence type="ECO:0000256" key="5">
    <source>
        <dbReference type="ARBA" id="ARBA00023242"/>
    </source>
</evidence>
<dbReference type="InterPro" id="IPR052011">
    <property type="entry name" value="CENP-NAC/CAD_complex"/>
</dbReference>
<keyword evidence="4" id="KW-0158">Chromosome</keyword>
<comment type="subcellular location">
    <subcellularLocation>
        <location evidence="2">Chromosome</location>
        <location evidence="2">Centromere</location>
    </subcellularLocation>
    <subcellularLocation>
        <location evidence="1">Nucleus</location>
    </subcellularLocation>
</comment>
<evidence type="ECO:0000256" key="3">
    <source>
        <dbReference type="ARBA" id="ARBA00005566"/>
    </source>
</evidence>
<dbReference type="InterPro" id="IPR007902">
    <property type="entry name" value="Chl4/mis15/CENP-N"/>
</dbReference>
<proteinExistence type="inferred from homology"/>
<keyword evidence="5" id="KW-0539">Nucleus</keyword>
<dbReference type="Pfam" id="PF05238">
    <property type="entry name" value="CENP-N"/>
    <property type="match status" value="1"/>
</dbReference>